<sequence>MDDDQAQIARALGAAIRETRKGLGLTMSEVARSTELSQPFLSQIENGNTTPSVINLHKIAQTLGTTAHALLEQSNRLPTVVSRAGETNGYSLGTDARVRFCITGRRLLDCNEVTAGPRSESEAATSHAGEEFVYVISGELRMSIEGRDYLLHPGDTIHYAATATHRWHNDSDAETVFLFVSTPPSF</sequence>
<dbReference type="Gene3D" id="1.10.260.40">
    <property type="entry name" value="lambda repressor-like DNA-binding domains"/>
    <property type="match status" value="1"/>
</dbReference>
<keyword evidence="4" id="KW-1185">Reference proteome</keyword>
<dbReference type="SUPFAM" id="SSF51182">
    <property type="entry name" value="RmlC-like cupins"/>
    <property type="match status" value="1"/>
</dbReference>
<dbReference type="AlphaFoldDB" id="H5TN36"/>
<dbReference type="InterPro" id="IPR010982">
    <property type="entry name" value="Lambda_DNA-bd_dom_sf"/>
</dbReference>
<dbReference type="InterPro" id="IPR001387">
    <property type="entry name" value="Cro/C1-type_HTH"/>
</dbReference>
<dbReference type="OrthoDB" id="5584941at2"/>
<evidence type="ECO:0000259" key="2">
    <source>
        <dbReference type="PROSITE" id="PS50943"/>
    </source>
</evidence>
<dbReference type="PANTHER" id="PTHR46797">
    <property type="entry name" value="HTH-TYPE TRANSCRIPTIONAL REGULATOR"/>
    <property type="match status" value="1"/>
</dbReference>
<dbReference type="CDD" id="cd02209">
    <property type="entry name" value="cupin_XRE_C"/>
    <property type="match status" value="1"/>
</dbReference>
<dbReference type="GO" id="GO:0005829">
    <property type="term" value="C:cytosol"/>
    <property type="evidence" value="ECO:0007669"/>
    <property type="project" value="TreeGrafter"/>
</dbReference>
<dbReference type="GO" id="GO:0003700">
    <property type="term" value="F:DNA-binding transcription factor activity"/>
    <property type="evidence" value="ECO:0007669"/>
    <property type="project" value="TreeGrafter"/>
</dbReference>
<proteinExistence type="predicted"/>
<dbReference type="Proteomes" id="UP000005038">
    <property type="component" value="Unassembled WGS sequence"/>
</dbReference>
<evidence type="ECO:0000256" key="1">
    <source>
        <dbReference type="ARBA" id="ARBA00023125"/>
    </source>
</evidence>
<dbReference type="STRING" id="1108044.GOOTI_128_00380"/>
<dbReference type="InterPro" id="IPR013096">
    <property type="entry name" value="Cupin_2"/>
</dbReference>
<protein>
    <submittedName>
        <fullName evidence="3">Xre family DNA-binding protein</fullName>
    </submittedName>
</protein>
<dbReference type="EMBL" id="BAFB01000128">
    <property type="protein sequence ID" value="GAB34894.1"/>
    <property type="molecule type" value="Genomic_DNA"/>
</dbReference>
<dbReference type="PANTHER" id="PTHR46797:SF1">
    <property type="entry name" value="METHYLPHOSPHONATE SYNTHASE"/>
    <property type="match status" value="1"/>
</dbReference>
<dbReference type="InterPro" id="IPR050807">
    <property type="entry name" value="TransReg_Diox_bact_type"/>
</dbReference>
<organism evidence="3 4">
    <name type="scientific">Gordonia otitidis (strain DSM 44809 / CCUG 52243 / JCM 12355 / NBRC 100426 / IFM 10032)</name>
    <dbReference type="NCBI Taxonomy" id="1108044"/>
    <lineage>
        <taxon>Bacteria</taxon>
        <taxon>Bacillati</taxon>
        <taxon>Actinomycetota</taxon>
        <taxon>Actinomycetes</taxon>
        <taxon>Mycobacteriales</taxon>
        <taxon>Gordoniaceae</taxon>
        <taxon>Gordonia</taxon>
    </lineage>
</organism>
<gene>
    <name evidence="3" type="ORF">GOOTI_128_00380</name>
</gene>
<comment type="caution">
    <text evidence="3">The sequence shown here is derived from an EMBL/GenBank/DDBJ whole genome shotgun (WGS) entry which is preliminary data.</text>
</comment>
<accession>H5TN36</accession>
<evidence type="ECO:0000313" key="3">
    <source>
        <dbReference type="EMBL" id="GAB34894.1"/>
    </source>
</evidence>
<reference evidence="3" key="1">
    <citation type="submission" date="2012-02" db="EMBL/GenBank/DDBJ databases">
        <title>Whole genome shotgun sequence of Gordonia otitidis NBRC 100426.</title>
        <authorList>
            <person name="Yoshida I."/>
            <person name="Hosoyama A."/>
            <person name="Tsuchikane K."/>
            <person name="Katsumata H."/>
            <person name="Yamazaki S."/>
            <person name="Fujita N."/>
        </authorList>
    </citation>
    <scope>NUCLEOTIDE SEQUENCE [LARGE SCALE GENOMIC DNA]</scope>
    <source>
        <strain evidence="3">NBRC 100426</strain>
    </source>
</reference>
<dbReference type="SMART" id="SM00530">
    <property type="entry name" value="HTH_XRE"/>
    <property type="match status" value="1"/>
</dbReference>
<dbReference type="GO" id="GO:0003677">
    <property type="term" value="F:DNA binding"/>
    <property type="evidence" value="ECO:0007669"/>
    <property type="project" value="UniProtKB-KW"/>
</dbReference>
<dbReference type="CDD" id="cd00093">
    <property type="entry name" value="HTH_XRE"/>
    <property type="match status" value="1"/>
</dbReference>
<feature type="domain" description="HTH cro/C1-type" evidence="2">
    <location>
        <begin position="16"/>
        <end position="70"/>
    </location>
</feature>
<name>H5TN36_GORO1</name>
<dbReference type="Pfam" id="PF07883">
    <property type="entry name" value="Cupin_2"/>
    <property type="match status" value="1"/>
</dbReference>
<dbReference type="Gene3D" id="2.60.120.10">
    <property type="entry name" value="Jelly Rolls"/>
    <property type="match status" value="1"/>
</dbReference>
<dbReference type="PROSITE" id="PS50943">
    <property type="entry name" value="HTH_CROC1"/>
    <property type="match status" value="1"/>
</dbReference>
<dbReference type="Pfam" id="PF01381">
    <property type="entry name" value="HTH_3"/>
    <property type="match status" value="1"/>
</dbReference>
<evidence type="ECO:0000313" key="4">
    <source>
        <dbReference type="Proteomes" id="UP000005038"/>
    </source>
</evidence>
<dbReference type="SUPFAM" id="SSF47413">
    <property type="entry name" value="lambda repressor-like DNA-binding domains"/>
    <property type="match status" value="1"/>
</dbReference>
<dbReference type="InterPro" id="IPR014710">
    <property type="entry name" value="RmlC-like_jellyroll"/>
</dbReference>
<dbReference type="RefSeq" id="WP_007239123.1">
    <property type="nucleotide sequence ID" value="NZ_BAFB01000128.1"/>
</dbReference>
<dbReference type="InterPro" id="IPR011051">
    <property type="entry name" value="RmlC_Cupin_sf"/>
</dbReference>
<keyword evidence="1 3" id="KW-0238">DNA-binding</keyword>